<dbReference type="EMBL" id="JACOFZ010000003">
    <property type="protein sequence ID" value="MBC3881768.1"/>
    <property type="molecule type" value="Genomic_DNA"/>
</dbReference>
<protein>
    <recommendedName>
        <fullName evidence="3">Thioredoxin domain-containing protein</fullName>
    </recommendedName>
</protein>
<dbReference type="InterPro" id="IPR036249">
    <property type="entry name" value="Thioredoxin-like_sf"/>
</dbReference>
<organism evidence="1 2">
    <name type="scientific">Undibacterium nitidum</name>
    <dbReference type="NCBI Taxonomy" id="2762298"/>
    <lineage>
        <taxon>Bacteria</taxon>
        <taxon>Pseudomonadati</taxon>
        <taxon>Pseudomonadota</taxon>
        <taxon>Betaproteobacteria</taxon>
        <taxon>Burkholderiales</taxon>
        <taxon>Oxalobacteraceae</taxon>
        <taxon>Undibacterium</taxon>
    </lineage>
</organism>
<evidence type="ECO:0008006" key="3">
    <source>
        <dbReference type="Google" id="ProtNLM"/>
    </source>
</evidence>
<keyword evidence="2" id="KW-1185">Reference proteome</keyword>
<dbReference type="Proteomes" id="UP000627446">
    <property type="component" value="Unassembled WGS sequence"/>
</dbReference>
<dbReference type="SUPFAM" id="SSF52833">
    <property type="entry name" value="Thioredoxin-like"/>
    <property type="match status" value="1"/>
</dbReference>
<evidence type="ECO:0000313" key="2">
    <source>
        <dbReference type="Proteomes" id="UP000627446"/>
    </source>
</evidence>
<reference evidence="1" key="1">
    <citation type="submission" date="2020-08" db="EMBL/GenBank/DDBJ databases">
        <title>Novel species isolated from subtropical streams in China.</title>
        <authorList>
            <person name="Lu H."/>
        </authorList>
    </citation>
    <scope>NUCLEOTIDE SEQUENCE</scope>
    <source>
        <strain evidence="1">LX22W</strain>
    </source>
</reference>
<dbReference type="Gene3D" id="3.40.30.10">
    <property type="entry name" value="Glutaredoxin"/>
    <property type="match status" value="1"/>
</dbReference>
<comment type="caution">
    <text evidence="1">The sequence shown here is derived from an EMBL/GenBank/DDBJ whole genome shotgun (WGS) entry which is preliminary data.</text>
</comment>
<evidence type="ECO:0000313" key="1">
    <source>
        <dbReference type="EMBL" id="MBC3881768.1"/>
    </source>
</evidence>
<dbReference type="AlphaFoldDB" id="A0A923HPY1"/>
<accession>A0A923HPY1</accession>
<name>A0A923HPY1_9BURK</name>
<gene>
    <name evidence="1" type="ORF">H8K36_10315</name>
</gene>
<sequence>MRSQLKILSFFLVPLLLVFSTISGAQVIDRAPPAQLTESNTTTQVLRNFTDLEQMLAQGPNPLDQLTPYSREKILRNVEWRDGQVIRFDFAVPIEELERDQAFQVYKLFGVERFFPQNFPIGAPLRYENVSPDYASLTESLRKSLDQDTAREKDENSTAVWRETESFYRTQLSALLQPSTLASTSKGNLLLLFKIVDEVNLMTASSRAFSDLKRLHLVLNQRGIDTRRSLDERLLKHMLVQRDLDAARALVASRPHLSNVAIPKLNEEGHFKTSDLSLMVEKRGQLYRQPMPTVKGKIQVLLLVSENCGFCRKLFADLERDRQLYARFSEAHMILISSLENGLPMNFVRAWNEKNPSLPMYMPGKDEQWKTIDAGGWPQFVFLKNGKVQELLYGWRNDGSSKNAIFSAIEKAGL</sequence>
<proteinExistence type="predicted"/>
<dbReference type="RefSeq" id="WP_186916565.1">
    <property type="nucleotide sequence ID" value="NZ_JACOFZ010000003.1"/>
</dbReference>